<organism evidence="1">
    <name type="scientific">Solanum lycopersicum</name>
    <name type="common">Tomato</name>
    <name type="synonym">Lycopersicon esculentum</name>
    <dbReference type="NCBI Taxonomy" id="4081"/>
    <lineage>
        <taxon>Eukaryota</taxon>
        <taxon>Viridiplantae</taxon>
        <taxon>Streptophyta</taxon>
        <taxon>Embryophyta</taxon>
        <taxon>Tracheophyta</taxon>
        <taxon>Spermatophyta</taxon>
        <taxon>Magnoliopsida</taxon>
        <taxon>eudicotyledons</taxon>
        <taxon>Gunneridae</taxon>
        <taxon>Pentapetalae</taxon>
        <taxon>asterids</taxon>
        <taxon>lamiids</taxon>
        <taxon>Solanales</taxon>
        <taxon>Solanaceae</taxon>
        <taxon>Solanoideae</taxon>
        <taxon>Solaneae</taxon>
        <taxon>Solanum</taxon>
        <taxon>Solanum subgen. Lycopersicon</taxon>
    </lineage>
</organism>
<dbReference type="EnsemblPlants" id="Solyc07g041360.1.1">
    <property type="protein sequence ID" value="Solyc07g041360.1.1.1"/>
    <property type="gene ID" value="Solyc07g041360.1"/>
</dbReference>
<proteinExistence type="predicted"/>
<protein>
    <submittedName>
        <fullName evidence="1">Uncharacterized protein</fullName>
    </submittedName>
</protein>
<keyword evidence="2" id="KW-1185">Reference proteome</keyword>
<name>A0A3Q7H875_SOLLC</name>
<dbReference type="AlphaFoldDB" id="A0A3Q7H875"/>
<evidence type="ECO:0000313" key="2">
    <source>
        <dbReference type="Proteomes" id="UP000004994"/>
    </source>
</evidence>
<sequence>MVPFSEIVETSQNISTTNVEVVETSQIGCSNVSKDVVRPLLGTAFNFESPKTISSFKLSYVSGMWRTLCECITQFSVESLENLKELEIGVASILNGLREVYIINLNPLEVLLEDYFKKHRDYDVARPSTSQKITRDSHQELL</sequence>
<reference evidence="1" key="2">
    <citation type="submission" date="2019-01" db="UniProtKB">
        <authorList>
            <consortium name="EnsemblPlants"/>
        </authorList>
    </citation>
    <scope>IDENTIFICATION</scope>
    <source>
        <strain evidence="1">cv. Heinz 1706</strain>
    </source>
</reference>
<accession>A0A3Q7H875</accession>
<evidence type="ECO:0000313" key="1">
    <source>
        <dbReference type="EnsemblPlants" id="Solyc07g041360.1.1.1"/>
    </source>
</evidence>
<dbReference type="Gramene" id="Solyc07g041360.1.1">
    <property type="protein sequence ID" value="Solyc07g041360.1.1.1"/>
    <property type="gene ID" value="Solyc07g041360.1"/>
</dbReference>
<dbReference type="PaxDb" id="4081-Solyc07g041360.1.1"/>
<dbReference type="STRING" id="4081.A0A3Q7H875"/>
<dbReference type="Proteomes" id="UP000004994">
    <property type="component" value="Chromosome 7"/>
</dbReference>
<reference evidence="1" key="1">
    <citation type="journal article" date="2012" name="Nature">
        <title>The tomato genome sequence provides insights into fleshy fruit evolution.</title>
        <authorList>
            <consortium name="Tomato Genome Consortium"/>
        </authorList>
    </citation>
    <scope>NUCLEOTIDE SEQUENCE [LARGE SCALE GENOMIC DNA]</scope>
    <source>
        <strain evidence="1">cv. Heinz 1706</strain>
    </source>
</reference>
<dbReference type="InParanoid" id="A0A3Q7H875"/>